<gene>
    <name evidence="2" type="ORF">FHR87_003280</name>
</gene>
<keyword evidence="1" id="KW-0812">Transmembrane</keyword>
<comment type="caution">
    <text evidence="2">The sequence shown here is derived from an EMBL/GenBank/DDBJ whole genome shotgun (WGS) entry which is preliminary data.</text>
</comment>
<dbReference type="RefSeq" id="WP_183167701.1">
    <property type="nucleotide sequence ID" value="NZ_JACHXI010000020.1"/>
</dbReference>
<reference evidence="2 3" key="1">
    <citation type="submission" date="2020-08" db="EMBL/GenBank/DDBJ databases">
        <title>Genomic Encyclopedia of Type Strains, Phase III (KMG-III): the genomes of soil and plant-associated and newly described type strains.</title>
        <authorList>
            <person name="Whitman W."/>
        </authorList>
    </citation>
    <scope>NUCLEOTIDE SEQUENCE [LARGE SCALE GENOMIC DNA]</scope>
    <source>
        <strain evidence="2 3">CECT 4462</strain>
    </source>
</reference>
<dbReference type="GO" id="GO:0016301">
    <property type="term" value="F:kinase activity"/>
    <property type="evidence" value="ECO:0007669"/>
    <property type="project" value="UniProtKB-KW"/>
</dbReference>
<keyword evidence="2" id="KW-0808">Transferase</keyword>
<organism evidence="2 3">
    <name type="scientific">Azomonas macrocytogenes</name>
    <name type="common">Azotobacter macrocytogenes</name>
    <dbReference type="NCBI Taxonomy" id="69962"/>
    <lineage>
        <taxon>Bacteria</taxon>
        <taxon>Pseudomonadati</taxon>
        <taxon>Pseudomonadota</taxon>
        <taxon>Gammaproteobacteria</taxon>
        <taxon>Pseudomonadales</taxon>
        <taxon>Pseudomonadaceae</taxon>
        <taxon>Azomonas</taxon>
    </lineage>
</organism>
<feature type="transmembrane region" description="Helical" evidence="1">
    <location>
        <begin position="88"/>
        <end position="109"/>
    </location>
</feature>
<keyword evidence="3" id="KW-1185">Reference proteome</keyword>
<evidence type="ECO:0000313" key="2">
    <source>
        <dbReference type="EMBL" id="MBB3104854.1"/>
    </source>
</evidence>
<keyword evidence="1" id="KW-0472">Membrane</keyword>
<name>A0A839T9G7_AZOMA</name>
<accession>A0A839T9G7</accession>
<evidence type="ECO:0000313" key="3">
    <source>
        <dbReference type="Proteomes" id="UP000549250"/>
    </source>
</evidence>
<feature type="transmembrane region" description="Helical" evidence="1">
    <location>
        <begin position="39"/>
        <end position="55"/>
    </location>
</feature>
<keyword evidence="2" id="KW-0418">Kinase</keyword>
<proteinExistence type="predicted"/>
<evidence type="ECO:0000256" key="1">
    <source>
        <dbReference type="SAM" id="Phobius"/>
    </source>
</evidence>
<dbReference type="Proteomes" id="UP000549250">
    <property type="component" value="Unassembled WGS sequence"/>
</dbReference>
<protein>
    <submittedName>
        <fullName evidence="2">Signal transduction histidine kinase</fullName>
    </submittedName>
</protein>
<feature type="transmembrane region" description="Helical" evidence="1">
    <location>
        <begin position="6"/>
        <end position="27"/>
    </location>
</feature>
<dbReference type="EMBL" id="JACHXI010000020">
    <property type="protein sequence ID" value="MBB3104854.1"/>
    <property type="molecule type" value="Genomic_DNA"/>
</dbReference>
<sequence>MLMFDNDYAIVWIIYLIGAVGCLAVWFRLTRWMWRLLREPLRLALAVLLLTPTIVDPDRSLYAPALATAVFEAAFKLGNNALHAIPDLALYALIGFSLYLLFALARWFFERNREQQIEQQRAEERLQDQRTLRERMQSIAREDARLDSSAGAGSRA</sequence>
<keyword evidence="1" id="KW-1133">Transmembrane helix</keyword>
<dbReference type="AlphaFoldDB" id="A0A839T9G7"/>